<proteinExistence type="predicted"/>
<keyword evidence="3" id="KW-1185">Reference proteome</keyword>
<evidence type="ECO:0000256" key="1">
    <source>
        <dbReference type="SAM" id="SignalP"/>
    </source>
</evidence>
<dbReference type="HOGENOM" id="CLU_1522627_0_0_9"/>
<gene>
    <name evidence="2" type="ordered locus">CPF_0514</name>
</gene>
<evidence type="ECO:0000313" key="3">
    <source>
        <dbReference type="Proteomes" id="UP000001823"/>
    </source>
</evidence>
<dbReference type="RefSeq" id="WP_003461219.1">
    <property type="nucleotide sequence ID" value="NC_008261.1"/>
</dbReference>
<dbReference type="PROSITE" id="PS51257">
    <property type="entry name" value="PROKAR_LIPOPROTEIN"/>
    <property type="match status" value="1"/>
</dbReference>
<accession>A0A0H2YTJ6</accession>
<dbReference type="AlphaFoldDB" id="A0A0H2YTJ6"/>
<protein>
    <submittedName>
        <fullName evidence="2">Lipoprotein</fullName>
    </submittedName>
</protein>
<feature type="signal peptide" evidence="1">
    <location>
        <begin position="1"/>
        <end position="23"/>
    </location>
</feature>
<dbReference type="Proteomes" id="UP000001823">
    <property type="component" value="Chromosome"/>
</dbReference>
<dbReference type="KEGG" id="cpf:CPF_0514"/>
<evidence type="ECO:0000313" key="2">
    <source>
        <dbReference type="EMBL" id="ABG84348.1"/>
    </source>
</evidence>
<dbReference type="GeneID" id="93003142"/>
<keyword evidence="1" id="KW-0732">Signal</keyword>
<dbReference type="PaxDb" id="195103-CPF_0514"/>
<organism evidence="2 3">
    <name type="scientific">Clostridium perfringens (strain ATCC 13124 / DSM 756 / JCM 1290 / NCIMB 6125 / NCTC 8237 / Type A)</name>
    <dbReference type="NCBI Taxonomy" id="195103"/>
    <lineage>
        <taxon>Bacteria</taxon>
        <taxon>Bacillati</taxon>
        <taxon>Bacillota</taxon>
        <taxon>Clostridia</taxon>
        <taxon>Eubacteriales</taxon>
        <taxon>Clostridiaceae</taxon>
        <taxon>Clostridium</taxon>
    </lineage>
</organism>
<reference evidence="2 3" key="1">
    <citation type="journal article" date="2006" name="Genome Res.">
        <title>Skewed genomic variability in strains of the toxigenic bacterial pathogen, Clostridium perfringens.</title>
        <authorList>
            <person name="Myers G.S."/>
            <person name="Rasko D.A."/>
            <person name="Cheung J.K."/>
            <person name="Ravel J."/>
            <person name="Seshadri R."/>
            <person name="Deboy R.T."/>
            <person name="Ren Q."/>
            <person name="Varga J."/>
            <person name="Awad M.M."/>
            <person name="Brinkac L.M."/>
            <person name="Daugherty S.C."/>
            <person name="Haft D.H."/>
            <person name="Dodson R.J."/>
            <person name="Madupu R."/>
            <person name="Nelson W.C."/>
            <person name="Rosovitz M.J."/>
            <person name="Sullivan S.A."/>
            <person name="Khouri H."/>
            <person name="Dimitrov G.I."/>
            <person name="Watkins K.L."/>
            <person name="Mulligan S."/>
            <person name="Benton J."/>
            <person name="Radune D."/>
            <person name="Fisher D.J."/>
            <person name="Atkins H.S."/>
            <person name="Hiscox T."/>
            <person name="Jost B.H."/>
            <person name="Billington S.J."/>
            <person name="Songer J.G."/>
            <person name="McClane B.A."/>
            <person name="Titball R.W."/>
            <person name="Rood J.I."/>
            <person name="Melville S.B."/>
            <person name="Paulsen I.T."/>
        </authorList>
    </citation>
    <scope>NUCLEOTIDE SEQUENCE [LARGE SCALE GENOMIC DNA]</scope>
    <source>
        <strain evidence="3">ATCC 13124 / DSM 756 / JCM 1290 / NCIMB 6125 / NCTC 8237 / S 107 / Type A</strain>
    </source>
</reference>
<keyword evidence="2" id="KW-0449">Lipoprotein</keyword>
<sequence>MNKRKIVASILTTSLLVTSLVGCVGSNNKANTSSNDSKVQESVENQSDFNDLRTYVGKTYNEVSENKGTGNENIEEVAGKKVIVSSSYSTRMFNYNANLILELDDSKNISAVSVHFKGIEPENILENIKKVLGEPKISKDKENGDSKVYSWEKDGYQYKLSQVGEETIITVNKSAI</sequence>
<name>A0A0H2YTJ6_CLOP1</name>
<feature type="chain" id="PRO_5039157097" evidence="1">
    <location>
        <begin position="24"/>
        <end position="176"/>
    </location>
</feature>
<dbReference type="EMBL" id="CP000246">
    <property type="protein sequence ID" value="ABG84348.1"/>
    <property type="molecule type" value="Genomic_DNA"/>
</dbReference>